<feature type="transmembrane region" description="Helical" evidence="7">
    <location>
        <begin position="243"/>
        <end position="267"/>
    </location>
</feature>
<dbReference type="CDD" id="cd06580">
    <property type="entry name" value="TM_PBP1_transp_TpRbsC_like"/>
    <property type="match status" value="1"/>
</dbReference>
<feature type="transmembrane region" description="Helical" evidence="7">
    <location>
        <begin position="324"/>
        <end position="346"/>
    </location>
</feature>
<comment type="subcellular location">
    <subcellularLocation>
        <location evidence="1">Cell membrane</location>
        <topology evidence="1">Multi-pass membrane protein</topology>
    </subcellularLocation>
</comment>
<evidence type="ECO:0000313" key="9">
    <source>
        <dbReference type="Proteomes" id="UP000177701"/>
    </source>
</evidence>
<feature type="transmembrane region" description="Helical" evidence="7">
    <location>
        <begin position="87"/>
        <end position="104"/>
    </location>
</feature>
<sequence length="373" mass="39870">MKYRNVREISMTLIPIAAFLLALLIGTIMIAFLGVNPLIAYQALLKGAFGSTNAIADTVVKATPLLFVGLGICIAFRAGVLNIGGEGQLVAGALSATIICLNFAELPGWILIILALFVGFLCGAIWAGIAGFLKAYFKVNEILSTIMLNYIAAYGMNYLLRGPIMDPLQIELGSFIPQTTRLTHVVDLPRLIPTRLHFGTIVAVVFAILVYIFLWRTTIGFRVRMIGQNIQASRASGINVQKYMVLAFILSGALVGLGGAIEVLGVHHRLFTDGSVSGFTGSAGFNGIVAALFGQLHPIGTIPASLLLGALLTGANKMQRAVQIPSALIGALNGLIVLLVVGSDYLRRSQARRMEQTAESKTNSKNKNKKESQ</sequence>
<proteinExistence type="predicted"/>
<dbReference type="GO" id="GO:0022857">
    <property type="term" value="F:transmembrane transporter activity"/>
    <property type="evidence" value="ECO:0007669"/>
    <property type="project" value="InterPro"/>
</dbReference>
<evidence type="ECO:0000256" key="2">
    <source>
        <dbReference type="ARBA" id="ARBA00022475"/>
    </source>
</evidence>
<feature type="transmembrane region" description="Helical" evidence="7">
    <location>
        <begin position="142"/>
        <end position="160"/>
    </location>
</feature>
<reference evidence="8 9" key="1">
    <citation type="journal article" date="2016" name="Nat. Commun.">
        <title>Thousands of microbial genomes shed light on interconnected biogeochemical processes in an aquifer system.</title>
        <authorList>
            <person name="Anantharaman K."/>
            <person name="Brown C.T."/>
            <person name="Hug L.A."/>
            <person name="Sharon I."/>
            <person name="Castelle C.J."/>
            <person name="Probst A.J."/>
            <person name="Thomas B.C."/>
            <person name="Singh A."/>
            <person name="Wilkins M.J."/>
            <person name="Karaoz U."/>
            <person name="Brodie E.L."/>
            <person name="Williams K.H."/>
            <person name="Hubbard S.S."/>
            <person name="Banfield J.F."/>
        </authorList>
    </citation>
    <scope>NUCLEOTIDE SEQUENCE [LARGE SCALE GENOMIC DNA]</scope>
</reference>
<name>A0A1F5AFB3_9BACT</name>
<dbReference type="STRING" id="1797291.A2V47_03535"/>
<feature type="transmembrane region" description="Helical" evidence="7">
    <location>
        <begin position="59"/>
        <end position="80"/>
    </location>
</feature>
<keyword evidence="4 7" id="KW-1133">Transmembrane helix</keyword>
<dbReference type="Pfam" id="PF02653">
    <property type="entry name" value="BPD_transp_2"/>
    <property type="match status" value="1"/>
</dbReference>
<feature type="region of interest" description="Disordered" evidence="6">
    <location>
        <begin position="352"/>
        <end position="373"/>
    </location>
</feature>
<feature type="transmembrane region" description="Helical" evidence="7">
    <location>
        <begin position="196"/>
        <end position="215"/>
    </location>
</feature>
<dbReference type="PANTHER" id="PTHR47089:SF1">
    <property type="entry name" value="GUANOSINE ABC TRANSPORTER PERMEASE PROTEIN NUPP"/>
    <property type="match status" value="1"/>
</dbReference>
<keyword evidence="2" id="KW-1003">Cell membrane</keyword>
<evidence type="ECO:0000256" key="1">
    <source>
        <dbReference type="ARBA" id="ARBA00004651"/>
    </source>
</evidence>
<dbReference type="InterPro" id="IPR001851">
    <property type="entry name" value="ABC_transp_permease"/>
</dbReference>
<protein>
    <submittedName>
        <fullName evidence="8">ABC transporter permease</fullName>
    </submittedName>
</protein>
<dbReference type="Proteomes" id="UP000177701">
    <property type="component" value="Unassembled WGS sequence"/>
</dbReference>
<dbReference type="PANTHER" id="PTHR47089">
    <property type="entry name" value="ABC TRANSPORTER, PERMEASE PROTEIN"/>
    <property type="match status" value="1"/>
</dbReference>
<gene>
    <name evidence="8" type="ORF">A2V47_03535</name>
</gene>
<keyword evidence="3 7" id="KW-0812">Transmembrane</keyword>
<evidence type="ECO:0000313" key="8">
    <source>
        <dbReference type="EMBL" id="OGD17172.1"/>
    </source>
</evidence>
<dbReference type="AlphaFoldDB" id="A0A1F5AFB3"/>
<evidence type="ECO:0000256" key="7">
    <source>
        <dbReference type="SAM" id="Phobius"/>
    </source>
</evidence>
<organism evidence="8 9">
    <name type="scientific">Candidatus Sediminicultor quintus</name>
    <dbReference type="NCBI Taxonomy" id="1797291"/>
    <lineage>
        <taxon>Bacteria</taxon>
        <taxon>Pseudomonadati</taxon>
        <taxon>Atribacterota</taxon>
        <taxon>Candidatus Phoenicimicrobiia</taxon>
        <taxon>Candidatus Pheonicimicrobiales</taxon>
        <taxon>Candidatus Phoenicimicrobiaceae</taxon>
        <taxon>Candidatus Sediminicultor</taxon>
    </lineage>
</organism>
<evidence type="ECO:0000256" key="5">
    <source>
        <dbReference type="ARBA" id="ARBA00023136"/>
    </source>
</evidence>
<comment type="caution">
    <text evidence="8">The sequence shown here is derived from an EMBL/GenBank/DDBJ whole genome shotgun (WGS) entry which is preliminary data.</text>
</comment>
<keyword evidence="5 7" id="KW-0472">Membrane</keyword>
<feature type="transmembrane region" description="Helical" evidence="7">
    <location>
        <begin position="110"/>
        <end position="133"/>
    </location>
</feature>
<accession>A0A1F5AFB3</accession>
<dbReference type="EMBL" id="MEYH01000015">
    <property type="protein sequence ID" value="OGD17172.1"/>
    <property type="molecule type" value="Genomic_DNA"/>
</dbReference>
<evidence type="ECO:0000256" key="3">
    <source>
        <dbReference type="ARBA" id="ARBA00022692"/>
    </source>
</evidence>
<evidence type="ECO:0000256" key="6">
    <source>
        <dbReference type="SAM" id="MobiDB-lite"/>
    </source>
</evidence>
<evidence type="ECO:0000256" key="4">
    <source>
        <dbReference type="ARBA" id="ARBA00022989"/>
    </source>
</evidence>
<feature type="compositionally biased region" description="Basic residues" evidence="6">
    <location>
        <begin position="364"/>
        <end position="373"/>
    </location>
</feature>
<dbReference type="GO" id="GO:0005886">
    <property type="term" value="C:plasma membrane"/>
    <property type="evidence" value="ECO:0007669"/>
    <property type="project" value="UniProtKB-SubCell"/>
</dbReference>
<feature type="transmembrane region" description="Helical" evidence="7">
    <location>
        <begin position="12"/>
        <end position="39"/>
    </location>
</feature>